<protein>
    <submittedName>
        <fullName evidence="5">FG-GAP repeat domain protein</fullName>
    </submittedName>
    <submittedName>
        <fullName evidence="6">Por secretion system C-terminal sorting domain-containing protein</fullName>
    </submittedName>
</protein>
<dbReference type="STRING" id="1300348.I602_291"/>
<evidence type="ECO:0000259" key="2">
    <source>
        <dbReference type="Pfam" id="PF07593"/>
    </source>
</evidence>
<evidence type="ECO:0000313" key="5">
    <source>
        <dbReference type="EMBL" id="KOY50731.1"/>
    </source>
</evidence>
<dbReference type="PATRIC" id="fig|1300348.6.peg.292"/>
<evidence type="ECO:0000313" key="6">
    <source>
        <dbReference type="EMBL" id="SEE27365.1"/>
    </source>
</evidence>
<dbReference type="PANTHER" id="PTHR34599:SF2">
    <property type="entry name" value="TRAF-TYPE DOMAIN-CONTAINING PROTEIN"/>
    <property type="match status" value="1"/>
</dbReference>
<reference evidence="6 8" key="2">
    <citation type="submission" date="2016-10" db="EMBL/GenBank/DDBJ databases">
        <authorList>
            <person name="Varghese N."/>
            <person name="Submissions S."/>
        </authorList>
    </citation>
    <scope>NUCLEOTIDE SEQUENCE [LARGE SCALE GENOMIC DNA]</scope>
    <source>
        <strain evidence="6 8">DSW-5</strain>
    </source>
</reference>
<dbReference type="Gene3D" id="1.10.606.10">
    <property type="entry name" value="Vanadium-containing Chloroperoxidase, domain 2"/>
    <property type="match status" value="1"/>
</dbReference>
<reference evidence="5 7" key="1">
    <citation type="submission" date="2015-07" db="EMBL/GenBank/DDBJ databases">
        <title>Genome of Polaribacter dokdonenesis DSW-5, isolated from seawater off Dokdo in Korea.</title>
        <authorList>
            <person name="Yoon K."/>
            <person name="Song J.Y."/>
            <person name="Kim J.F."/>
        </authorList>
    </citation>
    <scope>NUCLEOTIDE SEQUENCE [LARGE SCALE GENOMIC DNA]</scope>
    <source>
        <strain evidence="5 7">DSW-5</strain>
    </source>
</reference>
<feature type="domain" description="DUF6851" evidence="4">
    <location>
        <begin position="676"/>
        <end position="825"/>
    </location>
</feature>
<evidence type="ECO:0000259" key="4">
    <source>
        <dbReference type="Pfam" id="PF21167"/>
    </source>
</evidence>
<dbReference type="InterPro" id="IPR013517">
    <property type="entry name" value="FG-GAP"/>
</dbReference>
<dbReference type="EMBL" id="FNUE01000001">
    <property type="protein sequence ID" value="SEE27365.1"/>
    <property type="molecule type" value="Genomic_DNA"/>
</dbReference>
<dbReference type="InterPro" id="IPR016119">
    <property type="entry name" value="Br/Cl_peroxidase_C"/>
</dbReference>
<dbReference type="InterPro" id="IPR052559">
    <property type="entry name" value="V-haloperoxidase"/>
</dbReference>
<dbReference type="Pfam" id="PF13517">
    <property type="entry name" value="FG-GAP_3"/>
    <property type="match status" value="2"/>
</dbReference>
<dbReference type="Pfam" id="PF07593">
    <property type="entry name" value="UnbV_ASPIC"/>
    <property type="match status" value="1"/>
</dbReference>
<dbReference type="InterPro" id="IPR011519">
    <property type="entry name" value="UnbV_ASPIC"/>
</dbReference>
<keyword evidence="1" id="KW-0732">Signal</keyword>
<feature type="domain" description="ASPIC/UnbV" evidence="2">
    <location>
        <begin position="445"/>
        <end position="508"/>
    </location>
</feature>
<dbReference type="NCBIfam" id="TIGR04183">
    <property type="entry name" value="Por_Secre_tail"/>
    <property type="match status" value="1"/>
</dbReference>
<dbReference type="InterPro" id="IPR036938">
    <property type="entry name" value="PAP2/HPO_sf"/>
</dbReference>
<feature type="domain" description="Secretion system C-terminal sorting" evidence="3">
    <location>
        <begin position="1275"/>
        <end position="1341"/>
    </location>
</feature>
<evidence type="ECO:0000259" key="3">
    <source>
        <dbReference type="Pfam" id="PF18962"/>
    </source>
</evidence>
<dbReference type="OrthoDB" id="9780455at2"/>
<accession>A0A0M9CDZ4</accession>
<dbReference type="InterPro" id="IPR026444">
    <property type="entry name" value="Secre_tail"/>
</dbReference>
<dbReference type="RefSeq" id="WP_053973004.1">
    <property type="nucleotide sequence ID" value="NZ_FNUE01000001.1"/>
</dbReference>
<keyword evidence="8" id="KW-1185">Reference proteome</keyword>
<dbReference type="Pfam" id="PF21167">
    <property type="entry name" value="DUF6851"/>
    <property type="match status" value="1"/>
</dbReference>
<gene>
    <name evidence="5" type="ORF">I602_291</name>
    <name evidence="6" type="ORF">SAMN05444353_1494</name>
</gene>
<dbReference type="InterPro" id="IPR049283">
    <property type="entry name" value="DUF6851"/>
</dbReference>
<evidence type="ECO:0000313" key="8">
    <source>
        <dbReference type="Proteomes" id="UP000183071"/>
    </source>
</evidence>
<dbReference type="InterPro" id="IPR028994">
    <property type="entry name" value="Integrin_alpha_N"/>
</dbReference>
<dbReference type="Pfam" id="PF18962">
    <property type="entry name" value="Por_Secre_tail"/>
    <property type="match status" value="1"/>
</dbReference>
<evidence type="ECO:0000313" key="7">
    <source>
        <dbReference type="Proteomes" id="UP000037716"/>
    </source>
</evidence>
<dbReference type="GO" id="GO:0004601">
    <property type="term" value="F:peroxidase activity"/>
    <property type="evidence" value="ECO:0007669"/>
    <property type="project" value="InterPro"/>
</dbReference>
<evidence type="ECO:0000256" key="1">
    <source>
        <dbReference type="ARBA" id="ARBA00022729"/>
    </source>
</evidence>
<dbReference type="CDD" id="cd03398">
    <property type="entry name" value="PAP2_haloperoxidase"/>
    <property type="match status" value="1"/>
</dbReference>
<sequence length="1347" mass="151131">MQFQKNSFYFLVIVFFVFVDNVSAQKLFKRVDSTIGFQNLKENNGVSVADFDGDYDLDVFVVSVWKDESGIEATKSKLYRNNGNGSFTDVTVGSGLENLLPTEDLDATYDNFLGLKGYKFGAFWGDYDNDGDPDIFFTYLSKVQLFENLGNGKFKEITEASGITKLNDCENTGAVWFDYDNDSFLDLYIVDWKGCNSNTLYHNNGNGTFSDVTSSTNIITQIDLPGYTPFPFDFNNDGWMDLYLTNDLRKQNQLFINNNGESFTEAAADYGLEANFNDMGIAIGDYNKDGYFDFYISTIANNSLLKGSENNTYTNVAEALLINNTNFSWGTKFGDFDLDGDEDLIVVNGFKNSSEVEYNNVFFENQINNNDATFTTSQITGIEDLTVSVEVLDFDYDFDGDLDLFVTNSDRNSYFYENTKRDASNFNISKWFQLSLEGTLSNRDAIGTRITLITDKDTYVRYYNGVGFLGQSLKPVHFGLDNSTIIEELQINWPSGHVDTYTNLELNTFAKAVENNSYTQLNVQPANKISGCTDPNSCNYNPQATIDDGSCSYLEVSNVINGNSNPAYFSTENYTFNAPENSNITWQIEGGKLIDGQGTSEIIVEWEFKSEGKISVVIGTETCKSELVTLDISISLENIAANKSIARIWNEALLEAIRGDFARPTIHARNLFHTSIALFDAWAVYSETATPYLIGKIVHNFTSNLENFTPLEDIETSRKKAISYAAYRLLSYRFRNSPSKNTTQEKLDDLMNQLNYDINFTSINYQEGNAAALGNYVAAIIISYGNQDGSNELSDFENQFYKPLNKALAPENPGNPEITDPNRWQSLSLDTYIDQSGNLIEGDVIDFLSPEWGSVTPFSLKEKDKIDEVKEGNNYSVYHDFVAPPYLDEANTESSNFYKNGFTQVAIWSSHLDPNDNVMWDISPKSIGNLSSNDLPESYSNYDNFYNRFTGGDISEGHSLNPITNTSYASHTVPRGDYTRVLAEFWADGPDSETPPGHWFTILNEVNDHNLIIKKLEGKGDELSHLEWDVKSYFVLGGAMHDAAIAAWSLKGYYDYIRPISAIRYLADLGQSSNENLPNYHPQGILLEPGYVELVLEEDPIAIRNPENVNKIKLYTWRGHNEITDTNTDVAGVGWILAENWWPYQRPSFVTPPFAGFVSGHSTFSRAAAEVLSLFTGDDFFPGGLAEFTAKKNEFLVFEQGPSVDVKLQWATYRDASDQCSLSRIWGGIHPPADDIPGRIIGEKVGIQAFNFALPYFDSSVLSLEENARDALSRVFPNPTNKLQELVVTNTKVNDEFYVIDMSGRIINITQNFNSINNQTEISLVKLSAGVYILSNSKGKSFKIILQ</sequence>
<dbReference type="SUPFAM" id="SSF69318">
    <property type="entry name" value="Integrin alpha N-terminal domain"/>
    <property type="match status" value="1"/>
</dbReference>
<dbReference type="PANTHER" id="PTHR34599">
    <property type="entry name" value="PEROXIDASE-RELATED"/>
    <property type="match status" value="1"/>
</dbReference>
<organism evidence="5 7">
    <name type="scientific">Polaribacter dokdonensis DSW-5</name>
    <dbReference type="NCBI Taxonomy" id="1300348"/>
    <lineage>
        <taxon>Bacteria</taxon>
        <taxon>Pseudomonadati</taxon>
        <taxon>Bacteroidota</taxon>
        <taxon>Flavobacteriia</taxon>
        <taxon>Flavobacteriales</taxon>
        <taxon>Flavobacteriaceae</taxon>
    </lineage>
</organism>
<dbReference type="Proteomes" id="UP000183071">
    <property type="component" value="Unassembled WGS sequence"/>
</dbReference>
<dbReference type="Proteomes" id="UP000037716">
    <property type="component" value="Unassembled WGS sequence"/>
</dbReference>
<comment type="caution">
    <text evidence="5">The sequence shown here is derived from an EMBL/GenBank/DDBJ whole genome shotgun (WGS) entry which is preliminary data.</text>
</comment>
<dbReference type="SUPFAM" id="SSF48317">
    <property type="entry name" value="Acid phosphatase/Vanadium-dependent haloperoxidase"/>
    <property type="match status" value="1"/>
</dbReference>
<dbReference type="EMBL" id="LGBR01000001">
    <property type="protein sequence ID" value="KOY50731.1"/>
    <property type="molecule type" value="Genomic_DNA"/>
</dbReference>
<name>A0A0M9CDZ4_9FLAO</name>
<proteinExistence type="predicted"/>